<dbReference type="OMA" id="RAITWWM"/>
<dbReference type="Gene3D" id="3.40.50.300">
    <property type="entry name" value="P-loop containing nucleotide triphosphate hydrolases"/>
    <property type="match status" value="1"/>
</dbReference>
<keyword evidence="5 10" id="KW-0418">Kinase</keyword>
<evidence type="ECO:0000313" key="10">
    <source>
        <dbReference type="EMBL" id="ORY92264.1"/>
    </source>
</evidence>
<dbReference type="NCBIfam" id="TIGR00017">
    <property type="entry name" value="cmk"/>
    <property type="match status" value="1"/>
</dbReference>
<dbReference type="EC" id="2.7.4.25" evidence="2"/>
<evidence type="ECO:0000256" key="5">
    <source>
        <dbReference type="ARBA" id="ARBA00022777"/>
    </source>
</evidence>
<dbReference type="GO" id="GO:0006139">
    <property type="term" value="P:nucleobase-containing compound metabolic process"/>
    <property type="evidence" value="ECO:0007669"/>
    <property type="project" value="InterPro"/>
</dbReference>
<reference evidence="10 11" key="1">
    <citation type="submission" date="2016-07" db="EMBL/GenBank/DDBJ databases">
        <title>Pervasive Adenine N6-methylation of Active Genes in Fungi.</title>
        <authorList>
            <consortium name="DOE Joint Genome Institute"/>
            <person name="Mondo S.J."/>
            <person name="Dannebaum R.O."/>
            <person name="Kuo R.C."/>
            <person name="Labutti K."/>
            <person name="Haridas S."/>
            <person name="Kuo A."/>
            <person name="Salamov A."/>
            <person name="Ahrendt S.R."/>
            <person name="Lipzen A."/>
            <person name="Sullivan W."/>
            <person name="Andreopoulos W.B."/>
            <person name="Clum A."/>
            <person name="Lindquist E."/>
            <person name="Daum C."/>
            <person name="Ramamoorthy G.K."/>
            <person name="Gryganskyi A."/>
            <person name="Culley D."/>
            <person name="Magnuson J.K."/>
            <person name="James T.Y."/>
            <person name="O'Malley M.A."/>
            <person name="Stajich J.E."/>
            <person name="Spatafora J.W."/>
            <person name="Visel A."/>
            <person name="Grigoriev I.V."/>
        </authorList>
    </citation>
    <scope>NUCLEOTIDE SEQUENCE [LARGE SCALE GENOMIC DNA]</scope>
    <source>
        <strain evidence="10 11">NRRL 2496</strain>
    </source>
</reference>
<dbReference type="OrthoDB" id="10263145at2759"/>
<comment type="caution">
    <text evidence="10">The sequence shown here is derived from an EMBL/GenBank/DDBJ whole genome shotgun (WGS) entry which is preliminary data.</text>
</comment>
<evidence type="ECO:0000256" key="3">
    <source>
        <dbReference type="ARBA" id="ARBA00022679"/>
    </source>
</evidence>
<dbReference type="AlphaFoldDB" id="A0A1X2H398"/>
<comment type="similarity">
    <text evidence="1">Belongs to the cytidylate kinase family. Type 1 subfamily.</text>
</comment>
<sequence>MYRAVTLKCLQNNINVEDTQRVAKASQEAQIRFPSFGQVQLDGQDVSTAIRESRIVRSINPVASNPSVRQAMAEQQRALARRTDYAGFEFNKQHITGVVMDGRDIGTVILPDAELKVFIVADARTRAERRFKELKGTGKDTIEDIARDLAARDEADRTRAVSPLKKADDAIELDTSQCTIQQQVDAIEAMVHHRLATPVKNR</sequence>
<gene>
    <name evidence="10" type="ORF">BCR43DRAFT_498072</name>
</gene>
<dbReference type="CDD" id="cd02020">
    <property type="entry name" value="CMPK"/>
    <property type="match status" value="1"/>
</dbReference>
<dbReference type="STRING" id="13706.A0A1X2H398"/>
<evidence type="ECO:0000256" key="8">
    <source>
        <dbReference type="ARBA" id="ARBA00048478"/>
    </source>
</evidence>
<evidence type="ECO:0000259" key="9">
    <source>
        <dbReference type="Pfam" id="PF02224"/>
    </source>
</evidence>
<keyword evidence="11" id="KW-1185">Reference proteome</keyword>
<dbReference type="Proteomes" id="UP000242180">
    <property type="component" value="Unassembled WGS sequence"/>
</dbReference>
<evidence type="ECO:0000256" key="2">
    <source>
        <dbReference type="ARBA" id="ARBA00012906"/>
    </source>
</evidence>
<dbReference type="GO" id="GO:0005524">
    <property type="term" value="F:ATP binding"/>
    <property type="evidence" value="ECO:0007669"/>
    <property type="project" value="UniProtKB-KW"/>
</dbReference>
<dbReference type="GO" id="GO:0036431">
    <property type="term" value="F:dCMP kinase activity"/>
    <property type="evidence" value="ECO:0007669"/>
    <property type="project" value="InterPro"/>
</dbReference>
<dbReference type="InterPro" id="IPR027417">
    <property type="entry name" value="P-loop_NTPase"/>
</dbReference>
<evidence type="ECO:0000256" key="1">
    <source>
        <dbReference type="ARBA" id="ARBA00009427"/>
    </source>
</evidence>
<comment type="catalytic activity">
    <reaction evidence="8">
        <text>CMP + ATP = CDP + ADP</text>
        <dbReference type="Rhea" id="RHEA:11600"/>
        <dbReference type="ChEBI" id="CHEBI:30616"/>
        <dbReference type="ChEBI" id="CHEBI:58069"/>
        <dbReference type="ChEBI" id="CHEBI:60377"/>
        <dbReference type="ChEBI" id="CHEBI:456216"/>
        <dbReference type="EC" id="2.7.4.25"/>
    </reaction>
</comment>
<keyword evidence="3" id="KW-0808">Transferase</keyword>
<dbReference type="InParanoid" id="A0A1X2H398"/>
<evidence type="ECO:0000313" key="11">
    <source>
        <dbReference type="Proteomes" id="UP000242180"/>
    </source>
</evidence>
<organism evidence="10 11">
    <name type="scientific">Syncephalastrum racemosum</name>
    <name type="common">Filamentous fungus</name>
    <dbReference type="NCBI Taxonomy" id="13706"/>
    <lineage>
        <taxon>Eukaryota</taxon>
        <taxon>Fungi</taxon>
        <taxon>Fungi incertae sedis</taxon>
        <taxon>Mucoromycota</taxon>
        <taxon>Mucoromycotina</taxon>
        <taxon>Mucoromycetes</taxon>
        <taxon>Mucorales</taxon>
        <taxon>Syncephalastraceae</taxon>
        <taxon>Syncephalastrum</taxon>
    </lineage>
</organism>
<dbReference type="Pfam" id="PF02224">
    <property type="entry name" value="Cytidylate_kin"/>
    <property type="match status" value="1"/>
</dbReference>
<dbReference type="InterPro" id="IPR011994">
    <property type="entry name" value="Cytidylate_kinase_dom"/>
</dbReference>
<feature type="domain" description="Cytidylate kinase" evidence="9">
    <location>
        <begin position="1"/>
        <end position="192"/>
    </location>
</feature>
<protein>
    <recommendedName>
        <fullName evidence="2">(d)CMP kinase</fullName>
        <ecNumber evidence="2">2.7.4.25</ecNumber>
    </recommendedName>
</protein>
<dbReference type="InterPro" id="IPR003136">
    <property type="entry name" value="Cytidylate_kin"/>
</dbReference>
<proteinExistence type="inferred from homology"/>
<evidence type="ECO:0000256" key="6">
    <source>
        <dbReference type="ARBA" id="ARBA00022840"/>
    </source>
</evidence>
<keyword evidence="6" id="KW-0067">ATP-binding</keyword>
<comment type="catalytic activity">
    <reaction evidence="7">
        <text>dCMP + ATP = dCDP + ADP</text>
        <dbReference type="Rhea" id="RHEA:25094"/>
        <dbReference type="ChEBI" id="CHEBI:30616"/>
        <dbReference type="ChEBI" id="CHEBI:57566"/>
        <dbReference type="ChEBI" id="CHEBI:58593"/>
        <dbReference type="ChEBI" id="CHEBI:456216"/>
        <dbReference type="EC" id="2.7.4.25"/>
    </reaction>
</comment>
<dbReference type="SUPFAM" id="SSF52540">
    <property type="entry name" value="P-loop containing nucleoside triphosphate hydrolases"/>
    <property type="match status" value="1"/>
</dbReference>
<name>A0A1X2H398_SYNRA</name>
<dbReference type="EMBL" id="MCGN01000010">
    <property type="protein sequence ID" value="ORY92264.1"/>
    <property type="molecule type" value="Genomic_DNA"/>
</dbReference>
<accession>A0A1X2H398</accession>
<evidence type="ECO:0000256" key="4">
    <source>
        <dbReference type="ARBA" id="ARBA00022741"/>
    </source>
</evidence>
<keyword evidence="4" id="KW-0547">Nucleotide-binding</keyword>
<evidence type="ECO:0000256" key="7">
    <source>
        <dbReference type="ARBA" id="ARBA00047615"/>
    </source>
</evidence>